<keyword evidence="3" id="KW-0540">Nuclease</keyword>
<dbReference type="InterPro" id="IPR044925">
    <property type="entry name" value="His-Me_finger_sf"/>
</dbReference>
<evidence type="ECO:0000313" key="3">
    <source>
        <dbReference type="EMBL" id="MBD8489191.1"/>
    </source>
</evidence>
<keyword evidence="1" id="KW-0812">Transmembrane</keyword>
<comment type="caution">
    <text evidence="3">The sequence shown here is derived from an EMBL/GenBank/DDBJ whole genome shotgun (WGS) entry which is preliminary data.</text>
</comment>
<dbReference type="EMBL" id="JACYTQ010000003">
    <property type="protein sequence ID" value="MBD8489191.1"/>
    <property type="molecule type" value="Genomic_DNA"/>
</dbReference>
<evidence type="ECO:0000256" key="1">
    <source>
        <dbReference type="SAM" id="Phobius"/>
    </source>
</evidence>
<feature type="transmembrane region" description="Helical" evidence="1">
    <location>
        <begin position="62"/>
        <end position="84"/>
    </location>
</feature>
<evidence type="ECO:0000313" key="4">
    <source>
        <dbReference type="Proteomes" id="UP000647133"/>
    </source>
</evidence>
<dbReference type="Gene3D" id="3.90.75.20">
    <property type="match status" value="1"/>
</dbReference>
<protein>
    <submittedName>
        <fullName evidence="3">HNH endonuclease</fullName>
    </submittedName>
</protein>
<reference evidence="3 4" key="1">
    <citation type="submission" date="2020-09" db="EMBL/GenBank/DDBJ databases">
        <title>Echinicola sp. CAU 1574 isolated from sand of Sido Beach.</title>
        <authorList>
            <person name="Kim W."/>
        </authorList>
    </citation>
    <scope>NUCLEOTIDE SEQUENCE [LARGE SCALE GENOMIC DNA]</scope>
    <source>
        <strain evidence="3 4">CAU 1574</strain>
    </source>
</reference>
<proteinExistence type="predicted"/>
<keyword evidence="1" id="KW-0472">Membrane</keyword>
<dbReference type="Proteomes" id="UP000647133">
    <property type="component" value="Unassembled WGS sequence"/>
</dbReference>
<dbReference type="InterPro" id="IPR003615">
    <property type="entry name" value="HNH_nuc"/>
</dbReference>
<dbReference type="GO" id="GO:0004519">
    <property type="term" value="F:endonuclease activity"/>
    <property type="evidence" value="ECO:0007669"/>
    <property type="project" value="UniProtKB-KW"/>
</dbReference>
<feature type="domain" description="HNH nuclease" evidence="2">
    <location>
        <begin position="8"/>
        <end position="50"/>
    </location>
</feature>
<keyword evidence="4" id="KW-1185">Reference proteome</keyword>
<sequence>MYHSSETVHRIVVTAFHGVQPSESHVIDHIDTNKRNNRLENLRWVTRLENILLNPITLSRIIFNYAIFPISISPLTVILSKISLG</sequence>
<accession>A0ABR9AK60</accession>
<evidence type="ECO:0000259" key="2">
    <source>
        <dbReference type="Pfam" id="PF13392"/>
    </source>
</evidence>
<gene>
    <name evidence="3" type="ORF">IFO69_10580</name>
</gene>
<dbReference type="Pfam" id="PF13392">
    <property type="entry name" value="HNH_3"/>
    <property type="match status" value="1"/>
</dbReference>
<dbReference type="SUPFAM" id="SSF54060">
    <property type="entry name" value="His-Me finger endonucleases"/>
    <property type="match status" value="1"/>
</dbReference>
<name>A0ABR9AK60_9BACT</name>
<organism evidence="3 4">
    <name type="scientific">Echinicola arenosa</name>
    <dbReference type="NCBI Taxonomy" id="2774144"/>
    <lineage>
        <taxon>Bacteria</taxon>
        <taxon>Pseudomonadati</taxon>
        <taxon>Bacteroidota</taxon>
        <taxon>Cytophagia</taxon>
        <taxon>Cytophagales</taxon>
        <taxon>Cyclobacteriaceae</taxon>
        <taxon>Echinicola</taxon>
    </lineage>
</organism>
<keyword evidence="1" id="KW-1133">Transmembrane helix</keyword>
<keyword evidence="3" id="KW-0378">Hydrolase</keyword>
<keyword evidence="3" id="KW-0255">Endonuclease</keyword>